<keyword evidence="1" id="KW-0472">Membrane</keyword>
<dbReference type="Pfam" id="PF05656">
    <property type="entry name" value="DUF805"/>
    <property type="match status" value="1"/>
</dbReference>
<dbReference type="AlphaFoldDB" id="A0A1Y0YMC2"/>
<reference evidence="3 4" key="1">
    <citation type="submission" date="2019-06" db="EMBL/GenBank/DDBJ databases">
        <title>Genome sequence analysis of &gt;100 Bacillus licheniformis strains suggests intrinsic resistance to this species.</title>
        <authorList>
            <person name="Wels M."/>
            <person name="Siezen R.J."/>
            <person name="Johansen E."/>
            <person name="Stuer-Lauridsen B."/>
            <person name="Bjerre K."/>
            <person name="Nielsen B.K.K."/>
        </authorList>
    </citation>
    <scope>NUCLEOTIDE SEQUENCE [LARGE SCALE GENOMIC DNA]</scope>
    <source>
        <strain evidence="3 4">BAC-16736</strain>
    </source>
</reference>
<feature type="transmembrane region" description="Helical" evidence="1">
    <location>
        <begin position="53"/>
        <end position="71"/>
    </location>
</feature>
<gene>
    <name evidence="3" type="ORF">CHCC16736_3210</name>
    <name evidence="2" type="ORF">I6G80_21830</name>
</gene>
<organism evidence="3 4">
    <name type="scientific">Bacillus licheniformis</name>
    <dbReference type="NCBI Taxonomy" id="1402"/>
    <lineage>
        <taxon>Bacteria</taxon>
        <taxon>Bacillati</taxon>
        <taxon>Bacillota</taxon>
        <taxon>Bacilli</taxon>
        <taxon>Bacillales</taxon>
        <taxon>Bacillaceae</taxon>
        <taxon>Bacillus</taxon>
    </lineage>
</organism>
<dbReference type="OMA" id="WMFTLFN"/>
<dbReference type="GO" id="GO:0005886">
    <property type="term" value="C:plasma membrane"/>
    <property type="evidence" value="ECO:0007669"/>
    <property type="project" value="TreeGrafter"/>
</dbReference>
<proteinExistence type="predicted"/>
<dbReference type="Proteomes" id="UP000435910">
    <property type="component" value="Unassembled WGS sequence"/>
</dbReference>
<dbReference type="PANTHER" id="PTHR34980:SF2">
    <property type="entry name" value="INNER MEMBRANE PROTEIN YHAH-RELATED"/>
    <property type="match status" value="1"/>
</dbReference>
<reference evidence="2 5" key="2">
    <citation type="submission" date="2020-12" db="EMBL/GenBank/DDBJ databases">
        <title>FDA dAtabase for Regulatory Grade micrObial Sequences (FDA-ARGOS): Supporting development and validation of Infectious Disease Dx tests.</title>
        <authorList>
            <person name="Nelson B."/>
            <person name="Plummer A."/>
            <person name="Tallon L."/>
            <person name="Sadzewicz L."/>
            <person name="Zhao X."/>
            <person name="Boylan J."/>
            <person name="Ott S."/>
            <person name="Bowen H."/>
            <person name="Vavikolanu K."/>
            <person name="Mehta A."/>
            <person name="Aluvathingal J."/>
            <person name="Nadendla S."/>
            <person name="Myers T."/>
            <person name="Yan Y."/>
            <person name="Sichtig H."/>
        </authorList>
    </citation>
    <scope>NUCLEOTIDE SEQUENCE [LARGE SCALE GENOMIC DNA]</scope>
    <source>
        <strain evidence="2 5">FDAARGOS_923</strain>
    </source>
</reference>
<keyword evidence="1" id="KW-0812">Transmembrane</keyword>
<dbReference type="RefSeq" id="WP_003180132.1">
    <property type="nucleotide sequence ID" value="NZ_BEXU01000023.1"/>
</dbReference>
<evidence type="ECO:0000313" key="2">
    <source>
        <dbReference type="EMBL" id="QPR72413.1"/>
    </source>
</evidence>
<dbReference type="EMBL" id="CP065647">
    <property type="protein sequence ID" value="QPR72413.1"/>
    <property type="molecule type" value="Genomic_DNA"/>
</dbReference>
<dbReference type="PANTHER" id="PTHR34980">
    <property type="entry name" value="INNER MEMBRANE PROTEIN-RELATED-RELATED"/>
    <property type="match status" value="1"/>
</dbReference>
<name>A0A1Y0YMC2_BACLI</name>
<dbReference type="Proteomes" id="UP000595038">
    <property type="component" value="Chromosome"/>
</dbReference>
<feature type="transmembrane region" description="Helical" evidence="1">
    <location>
        <begin position="23"/>
        <end position="47"/>
    </location>
</feature>
<evidence type="ECO:0000313" key="4">
    <source>
        <dbReference type="Proteomes" id="UP000435910"/>
    </source>
</evidence>
<evidence type="ECO:0000313" key="3">
    <source>
        <dbReference type="EMBL" id="TWL28608.1"/>
    </source>
</evidence>
<evidence type="ECO:0000256" key="1">
    <source>
        <dbReference type="SAM" id="Phobius"/>
    </source>
</evidence>
<dbReference type="EMBL" id="NILC01000021">
    <property type="protein sequence ID" value="TWL28608.1"/>
    <property type="molecule type" value="Genomic_DNA"/>
</dbReference>
<keyword evidence="1" id="KW-1133">Transmembrane helix</keyword>
<dbReference type="DNASU" id="3029922"/>
<dbReference type="GeneID" id="92862400"/>
<feature type="transmembrane region" description="Helical" evidence="1">
    <location>
        <begin position="83"/>
        <end position="102"/>
    </location>
</feature>
<accession>A0A1Y0YMC2</accession>
<evidence type="ECO:0000313" key="5">
    <source>
        <dbReference type="Proteomes" id="UP000595038"/>
    </source>
</evidence>
<dbReference type="InterPro" id="IPR008523">
    <property type="entry name" value="DUF805"/>
</dbReference>
<sequence length="121" mass="13969">MKWYLKAIKNYAGFTGRARRKEFWLFCLFSYMVLVIYGFFKAILHLPEYEIETFLGMVYLLANLVPGLAVTIRRLHDTGKSGFWIFIGLIPLIGKIILLIMLCQDSEKGENQYGPNPKTAL</sequence>
<protein>
    <submittedName>
        <fullName evidence="2">DUF805 domain-containing protein</fullName>
    </submittedName>
    <submittedName>
        <fullName evidence="3">Inner membrane protein YhaI</fullName>
    </submittedName>
</protein>